<dbReference type="PROSITE" id="PS51296">
    <property type="entry name" value="RIESKE"/>
    <property type="match status" value="1"/>
</dbReference>
<sequence length="127" mass="13350">MTPSNSPAGTASTSTDTGTTGWRRACAASDLADESALGVEIDGQPVCVVRSGGRFYAVRDECSHADVMLSEGEVENGLIECWLHGSQFDLTTGEPTSLPAIEPVPTYPVTIDGDDVLVDLHTNPKRG</sequence>
<accession>A0A0S4QEJ4</accession>
<dbReference type="InterPro" id="IPR036922">
    <property type="entry name" value="Rieske_2Fe-2S_sf"/>
</dbReference>
<keyword evidence="7" id="KW-0223">Dioxygenase</keyword>
<dbReference type="AlphaFoldDB" id="A0A0S4QEJ4"/>
<dbReference type="Gene3D" id="2.102.10.10">
    <property type="entry name" value="Rieske [2Fe-2S] iron-sulphur domain"/>
    <property type="match status" value="1"/>
</dbReference>
<dbReference type="Pfam" id="PF00355">
    <property type="entry name" value="Rieske"/>
    <property type="match status" value="1"/>
</dbReference>
<evidence type="ECO:0000259" key="6">
    <source>
        <dbReference type="PROSITE" id="PS51296"/>
    </source>
</evidence>
<proteinExistence type="predicted"/>
<dbReference type="GO" id="GO:0046872">
    <property type="term" value="F:metal ion binding"/>
    <property type="evidence" value="ECO:0007669"/>
    <property type="project" value="UniProtKB-KW"/>
</dbReference>
<feature type="domain" description="Rieske" evidence="6">
    <location>
        <begin position="23"/>
        <end position="118"/>
    </location>
</feature>
<keyword evidence="4" id="KW-0411">Iron-sulfur</keyword>
<keyword evidence="1" id="KW-0001">2Fe-2S</keyword>
<protein>
    <submittedName>
        <fullName evidence="7">3-phenylpropionate/trans-cinnamate dioxygenase ferredoxin subunit</fullName>
    </submittedName>
</protein>
<feature type="region of interest" description="Disordered" evidence="5">
    <location>
        <begin position="1"/>
        <end position="21"/>
    </location>
</feature>
<gene>
    <name evidence="7" type="ORF">Ga0074812_101357</name>
</gene>
<evidence type="ECO:0000256" key="1">
    <source>
        <dbReference type="ARBA" id="ARBA00022714"/>
    </source>
</evidence>
<name>A0A0S4QEJ4_9ACTN</name>
<dbReference type="GO" id="GO:0051213">
    <property type="term" value="F:dioxygenase activity"/>
    <property type="evidence" value="ECO:0007669"/>
    <property type="project" value="UniProtKB-KW"/>
</dbReference>
<dbReference type="EMBL" id="FAOZ01000001">
    <property type="protein sequence ID" value="CUU53859.1"/>
    <property type="molecule type" value="Genomic_DNA"/>
</dbReference>
<keyword evidence="2" id="KW-0479">Metal-binding</keyword>
<dbReference type="CDD" id="cd03528">
    <property type="entry name" value="Rieske_RO_ferredoxin"/>
    <property type="match status" value="1"/>
</dbReference>
<evidence type="ECO:0000256" key="3">
    <source>
        <dbReference type="ARBA" id="ARBA00023004"/>
    </source>
</evidence>
<evidence type="ECO:0000256" key="2">
    <source>
        <dbReference type="ARBA" id="ARBA00022723"/>
    </source>
</evidence>
<feature type="compositionally biased region" description="Low complexity" evidence="5">
    <location>
        <begin position="8"/>
        <end position="21"/>
    </location>
</feature>
<evidence type="ECO:0000256" key="5">
    <source>
        <dbReference type="SAM" id="MobiDB-lite"/>
    </source>
</evidence>
<dbReference type="PANTHER" id="PTHR21496:SF23">
    <property type="entry name" value="3-PHENYLPROPIONATE_CINNAMIC ACID DIOXYGENASE FERREDOXIN SUBUNIT"/>
    <property type="match status" value="1"/>
</dbReference>
<evidence type="ECO:0000313" key="8">
    <source>
        <dbReference type="Proteomes" id="UP000198802"/>
    </source>
</evidence>
<organism evidence="7 8">
    <name type="scientific">Parafrankia irregularis</name>
    <dbReference type="NCBI Taxonomy" id="795642"/>
    <lineage>
        <taxon>Bacteria</taxon>
        <taxon>Bacillati</taxon>
        <taxon>Actinomycetota</taxon>
        <taxon>Actinomycetes</taxon>
        <taxon>Frankiales</taxon>
        <taxon>Frankiaceae</taxon>
        <taxon>Parafrankia</taxon>
    </lineage>
</organism>
<keyword evidence="3" id="KW-0408">Iron</keyword>
<dbReference type="SUPFAM" id="SSF50022">
    <property type="entry name" value="ISP domain"/>
    <property type="match status" value="1"/>
</dbReference>
<evidence type="ECO:0000313" key="7">
    <source>
        <dbReference type="EMBL" id="CUU53859.1"/>
    </source>
</evidence>
<dbReference type="GO" id="GO:0004497">
    <property type="term" value="F:monooxygenase activity"/>
    <property type="evidence" value="ECO:0007669"/>
    <property type="project" value="UniProtKB-ARBA"/>
</dbReference>
<dbReference type="PANTHER" id="PTHR21496">
    <property type="entry name" value="FERREDOXIN-RELATED"/>
    <property type="match status" value="1"/>
</dbReference>
<dbReference type="InterPro" id="IPR017941">
    <property type="entry name" value="Rieske_2Fe-2S"/>
</dbReference>
<dbReference type="GO" id="GO:0016705">
    <property type="term" value="F:oxidoreductase activity, acting on paired donors, with incorporation or reduction of molecular oxygen"/>
    <property type="evidence" value="ECO:0007669"/>
    <property type="project" value="UniProtKB-ARBA"/>
</dbReference>
<dbReference type="GO" id="GO:0051537">
    <property type="term" value="F:2 iron, 2 sulfur cluster binding"/>
    <property type="evidence" value="ECO:0007669"/>
    <property type="project" value="UniProtKB-KW"/>
</dbReference>
<keyword evidence="8" id="KW-1185">Reference proteome</keyword>
<dbReference type="Proteomes" id="UP000198802">
    <property type="component" value="Unassembled WGS sequence"/>
</dbReference>
<dbReference type="RefSeq" id="WP_091270817.1">
    <property type="nucleotide sequence ID" value="NZ_FAOZ01000001.1"/>
</dbReference>
<keyword evidence="7" id="KW-0560">Oxidoreductase</keyword>
<evidence type="ECO:0000256" key="4">
    <source>
        <dbReference type="ARBA" id="ARBA00023014"/>
    </source>
</evidence>
<reference evidence="8" key="1">
    <citation type="submission" date="2015-11" db="EMBL/GenBank/DDBJ databases">
        <authorList>
            <person name="Varghese N."/>
        </authorList>
    </citation>
    <scope>NUCLEOTIDE SEQUENCE [LARGE SCALE GENOMIC DNA]</scope>
    <source>
        <strain evidence="8">DSM 45899</strain>
    </source>
</reference>